<dbReference type="SUPFAM" id="SSF52540">
    <property type="entry name" value="P-loop containing nucleoside triphosphate hydrolases"/>
    <property type="match status" value="1"/>
</dbReference>
<dbReference type="Gene3D" id="3.40.50.300">
    <property type="entry name" value="P-loop containing nucleotide triphosphate hydrolases"/>
    <property type="match status" value="1"/>
</dbReference>
<dbReference type="OrthoDB" id="420422at2759"/>
<accession>A0A6A6A4Q3</accession>
<dbReference type="InterPro" id="IPR027417">
    <property type="entry name" value="P-loop_NTPase"/>
</dbReference>
<dbReference type="GO" id="GO:0033063">
    <property type="term" value="C:Rad51B-Rad51C-Rad51D-XRCC2 complex"/>
    <property type="evidence" value="ECO:0007669"/>
    <property type="project" value="InterPro"/>
</dbReference>
<keyword evidence="2" id="KW-1185">Reference proteome</keyword>
<dbReference type="GO" id="GO:0000400">
    <property type="term" value="F:four-way junction DNA binding"/>
    <property type="evidence" value="ECO:0007669"/>
    <property type="project" value="TreeGrafter"/>
</dbReference>
<name>A0A6A6A4Q3_9PLEO</name>
<dbReference type="PANTHER" id="PTHR46644">
    <property type="entry name" value="DNA REPAIR PROTEIN XRCC2"/>
    <property type="match status" value="1"/>
</dbReference>
<dbReference type="AlphaFoldDB" id="A0A6A6A4Q3"/>
<dbReference type="GeneID" id="54411266"/>
<evidence type="ECO:0000313" key="1">
    <source>
        <dbReference type="EMBL" id="KAF2125877.1"/>
    </source>
</evidence>
<dbReference type="InterPro" id="IPR030547">
    <property type="entry name" value="XRCC2"/>
</dbReference>
<evidence type="ECO:0000313" key="2">
    <source>
        <dbReference type="Proteomes" id="UP000799771"/>
    </source>
</evidence>
<gene>
    <name evidence="1" type="ORF">P153DRAFT_389327</name>
</gene>
<dbReference type="PANTHER" id="PTHR46644:SF2">
    <property type="entry name" value="DNA REPAIR PROTEIN XRCC2"/>
    <property type="match status" value="1"/>
</dbReference>
<evidence type="ECO:0008006" key="3">
    <source>
        <dbReference type="Google" id="ProtNLM"/>
    </source>
</evidence>
<protein>
    <recommendedName>
        <fullName evidence="3">DNA recombination and repair protein Rad51-like C-terminal domain-containing protein</fullName>
    </recommendedName>
</protein>
<dbReference type="GO" id="GO:0005815">
    <property type="term" value="C:microtubule organizing center"/>
    <property type="evidence" value="ECO:0007669"/>
    <property type="project" value="TreeGrafter"/>
</dbReference>
<sequence>MSASASGSGVDVGAKKLGERLLVEVHVEGLSSVLKSLGEFEVGGRTSNINQPPGNGTFFNIPELDALLPTSSPPTLELISPPSTHHPSGSGKTSLLHLIIAHALLPASIPPSISTGGKNAAVIYFDPLHHLSIPRLAETLLTHLTSQIHSSNTPLTPPQKAHLKSIVQTSLSHLHILRPTSWPSLLSALDTLPTYLFDATNHKSTHRSIHTLILDDIDAFLWPTRNEHTHTPNALAAASAALTSRLTSLASQFACATILASHSTSASALRPAIPTAWPQGVLTTKLGVRRVDVLKFAPGISVEGAEAERQQRWEVVRRGRFSCWRVGREGEGFVFLVGGGVRVERG</sequence>
<dbReference type="GO" id="GO:0042148">
    <property type="term" value="P:DNA strand invasion"/>
    <property type="evidence" value="ECO:0007669"/>
    <property type="project" value="TreeGrafter"/>
</dbReference>
<organism evidence="1 2">
    <name type="scientific">Dothidotthia symphoricarpi CBS 119687</name>
    <dbReference type="NCBI Taxonomy" id="1392245"/>
    <lineage>
        <taxon>Eukaryota</taxon>
        <taxon>Fungi</taxon>
        <taxon>Dikarya</taxon>
        <taxon>Ascomycota</taxon>
        <taxon>Pezizomycotina</taxon>
        <taxon>Dothideomycetes</taxon>
        <taxon>Pleosporomycetidae</taxon>
        <taxon>Pleosporales</taxon>
        <taxon>Dothidotthiaceae</taxon>
        <taxon>Dothidotthia</taxon>
    </lineage>
</organism>
<dbReference type="RefSeq" id="XP_033520269.1">
    <property type="nucleotide sequence ID" value="XM_033670834.1"/>
</dbReference>
<reference evidence="1" key="1">
    <citation type="journal article" date="2020" name="Stud. Mycol.">
        <title>101 Dothideomycetes genomes: a test case for predicting lifestyles and emergence of pathogens.</title>
        <authorList>
            <person name="Haridas S."/>
            <person name="Albert R."/>
            <person name="Binder M."/>
            <person name="Bloem J."/>
            <person name="Labutti K."/>
            <person name="Salamov A."/>
            <person name="Andreopoulos B."/>
            <person name="Baker S."/>
            <person name="Barry K."/>
            <person name="Bills G."/>
            <person name="Bluhm B."/>
            <person name="Cannon C."/>
            <person name="Castanera R."/>
            <person name="Culley D."/>
            <person name="Daum C."/>
            <person name="Ezra D."/>
            <person name="Gonzalez J."/>
            <person name="Henrissat B."/>
            <person name="Kuo A."/>
            <person name="Liang C."/>
            <person name="Lipzen A."/>
            <person name="Lutzoni F."/>
            <person name="Magnuson J."/>
            <person name="Mondo S."/>
            <person name="Nolan M."/>
            <person name="Ohm R."/>
            <person name="Pangilinan J."/>
            <person name="Park H.-J."/>
            <person name="Ramirez L."/>
            <person name="Alfaro M."/>
            <person name="Sun H."/>
            <person name="Tritt A."/>
            <person name="Yoshinaga Y."/>
            <person name="Zwiers L.-H."/>
            <person name="Turgeon B."/>
            <person name="Goodwin S."/>
            <person name="Spatafora J."/>
            <person name="Crous P."/>
            <person name="Grigoriev I."/>
        </authorList>
    </citation>
    <scope>NUCLEOTIDE SEQUENCE</scope>
    <source>
        <strain evidence="1">CBS 119687</strain>
    </source>
</reference>
<dbReference type="GO" id="GO:0000724">
    <property type="term" value="P:double-strand break repair via homologous recombination"/>
    <property type="evidence" value="ECO:0007669"/>
    <property type="project" value="InterPro"/>
</dbReference>
<dbReference type="GO" id="GO:0005657">
    <property type="term" value="C:replication fork"/>
    <property type="evidence" value="ECO:0007669"/>
    <property type="project" value="InterPro"/>
</dbReference>
<proteinExistence type="predicted"/>
<dbReference type="EMBL" id="ML977515">
    <property type="protein sequence ID" value="KAF2125877.1"/>
    <property type="molecule type" value="Genomic_DNA"/>
</dbReference>
<dbReference type="Proteomes" id="UP000799771">
    <property type="component" value="Unassembled WGS sequence"/>
</dbReference>